<dbReference type="GO" id="GO:0042981">
    <property type="term" value="P:regulation of apoptotic process"/>
    <property type="evidence" value="ECO:0007669"/>
    <property type="project" value="InterPro"/>
</dbReference>
<dbReference type="InterPro" id="IPR029030">
    <property type="entry name" value="Caspase-like_dom_sf"/>
</dbReference>
<dbReference type="InterPro" id="IPR011029">
    <property type="entry name" value="DEATH-like_dom_sf"/>
</dbReference>
<dbReference type="PROSITE" id="PS50208">
    <property type="entry name" value="CASPASE_P20"/>
    <property type="match status" value="1"/>
</dbReference>
<dbReference type="PANTHER" id="PTHR48169:SF3">
    <property type="entry name" value="CASP8 AND FADD LIKE APOPTOSIS REGULATOR"/>
    <property type="match status" value="1"/>
</dbReference>
<comment type="similarity">
    <text evidence="1">Belongs to the peptidase C14A family.</text>
</comment>
<keyword evidence="3" id="KW-0677">Repeat</keyword>
<protein>
    <submittedName>
        <fullName evidence="6">CASP8 and FADD-like apoptosis regulator</fullName>
    </submittedName>
</protein>
<dbReference type="Pfam" id="PF01335">
    <property type="entry name" value="DED"/>
    <property type="match status" value="1"/>
</dbReference>
<dbReference type="Pfam" id="PF00656">
    <property type="entry name" value="Peptidase_C14"/>
    <property type="match status" value="1"/>
</dbReference>
<dbReference type="AlphaFoldDB" id="A0A8T2LQY7"/>
<evidence type="ECO:0000259" key="5">
    <source>
        <dbReference type="PROSITE" id="PS50208"/>
    </source>
</evidence>
<evidence type="ECO:0000259" key="4">
    <source>
        <dbReference type="PROSITE" id="PS50168"/>
    </source>
</evidence>
<comment type="caution">
    <text evidence="6">The sequence shown here is derived from an EMBL/GenBank/DDBJ whole genome shotgun (WGS) entry which is preliminary data.</text>
</comment>
<dbReference type="GO" id="GO:0004197">
    <property type="term" value="F:cysteine-type endopeptidase activity"/>
    <property type="evidence" value="ECO:0007669"/>
    <property type="project" value="InterPro"/>
</dbReference>
<evidence type="ECO:0000256" key="2">
    <source>
        <dbReference type="ARBA" id="ARBA00022703"/>
    </source>
</evidence>
<dbReference type="Gene3D" id="3.40.50.1460">
    <property type="match status" value="2"/>
</dbReference>
<gene>
    <name evidence="6" type="primary">CFLAR</name>
    <name evidence="6" type="ORF">AMEX_G14785</name>
</gene>
<accession>A0A8T2LQY7</accession>
<evidence type="ECO:0000256" key="1">
    <source>
        <dbReference type="ARBA" id="ARBA00010134"/>
    </source>
</evidence>
<organism evidence="6 7">
    <name type="scientific">Astyanax mexicanus</name>
    <name type="common">Blind cave fish</name>
    <name type="synonym">Astyanax fasciatus mexicanus</name>
    <dbReference type="NCBI Taxonomy" id="7994"/>
    <lineage>
        <taxon>Eukaryota</taxon>
        <taxon>Metazoa</taxon>
        <taxon>Chordata</taxon>
        <taxon>Craniata</taxon>
        <taxon>Vertebrata</taxon>
        <taxon>Euteleostomi</taxon>
        <taxon>Actinopterygii</taxon>
        <taxon>Neopterygii</taxon>
        <taxon>Teleostei</taxon>
        <taxon>Ostariophysi</taxon>
        <taxon>Characiformes</taxon>
        <taxon>Characoidei</taxon>
        <taxon>Acestrorhamphidae</taxon>
        <taxon>Acestrorhamphinae</taxon>
        <taxon>Astyanax</taxon>
    </lineage>
</organism>
<dbReference type="SMART" id="SM00031">
    <property type="entry name" value="DED"/>
    <property type="match status" value="2"/>
</dbReference>
<evidence type="ECO:0000313" key="6">
    <source>
        <dbReference type="EMBL" id="KAG9271806.1"/>
    </source>
</evidence>
<dbReference type="GO" id="GO:0006915">
    <property type="term" value="P:apoptotic process"/>
    <property type="evidence" value="ECO:0007669"/>
    <property type="project" value="UniProtKB-KW"/>
</dbReference>
<dbReference type="InterPro" id="IPR001875">
    <property type="entry name" value="DED_dom"/>
</dbReference>
<feature type="domain" description="DED" evidence="4">
    <location>
        <begin position="107"/>
        <end position="185"/>
    </location>
</feature>
<dbReference type="SUPFAM" id="SSF52129">
    <property type="entry name" value="Caspase-like"/>
    <property type="match status" value="1"/>
</dbReference>
<evidence type="ECO:0000256" key="3">
    <source>
        <dbReference type="ARBA" id="ARBA00022737"/>
    </source>
</evidence>
<proteinExistence type="inferred from homology"/>
<feature type="domain" description="DED" evidence="4">
    <location>
        <begin position="17"/>
        <end position="89"/>
    </location>
</feature>
<dbReference type="InterPro" id="IPR001309">
    <property type="entry name" value="Pept_C14_p20"/>
</dbReference>
<dbReference type="PANTHER" id="PTHR48169">
    <property type="entry name" value="DED DOMAIN-CONTAINING PROTEIN"/>
    <property type="match status" value="1"/>
</dbReference>
<dbReference type="Gene3D" id="1.10.533.10">
    <property type="entry name" value="Death Domain, Fas"/>
    <property type="match status" value="2"/>
</dbReference>
<sequence>MNTGMSGSAGTALSQQISHSVMNRIVEELSEEERKRLVYLCGALDSERCADHVREMLLTLMEQEQVNRQLLMELMVRMQRYDLLKCVLNTTRTEAERLLKNSNNLSEYRILMDELSENLSSSDLKSLVFLLRGTLPTEKAEKIECFLDLVVELERLDLISSSRMEVMEQNLRAIHRVDLARRLSQYQSRAERPEHKPTMKNTLWRPCLSATPNSLSGIPPTSCGKRQVLSRPCAASAAVLQRSSISQRCERVEDEYRMQSRTRGLCVIIDCVGTEGVFLQQLFESLSFRVSLHSLLSVQDMLSTLQDVSKQREHYTADAFICCIISRRCSSGLLGTDPRGSGLGLDYIRQLFTPEFCPGLAGKPKLFFIQSYEVSGGPQGRGRAQIWDYEDGELETDGPAVASYRPEVLPADADVFWSHCSTEEHQLKMVNHRSVYLQSLRGELQEAQRRRIHMVDVHMAVNGAVYDHNYKHPRSSYSVNLRHTLRKHVYFC</sequence>
<reference evidence="6 7" key="1">
    <citation type="submission" date="2021-07" db="EMBL/GenBank/DDBJ databases">
        <authorList>
            <person name="Imarazene B."/>
            <person name="Zahm M."/>
            <person name="Klopp C."/>
            <person name="Cabau C."/>
            <person name="Beille S."/>
            <person name="Jouanno E."/>
            <person name="Castinel A."/>
            <person name="Lluch J."/>
            <person name="Gil L."/>
            <person name="Kuchtly C."/>
            <person name="Lopez Roques C."/>
            <person name="Donnadieu C."/>
            <person name="Parrinello H."/>
            <person name="Journot L."/>
            <person name="Du K."/>
            <person name="Schartl M."/>
            <person name="Retaux S."/>
            <person name="Guiguen Y."/>
        </authorList>
    </citation>
    <scope>NUCLEOTIDE SEQUENCE [LARGE SCALE GENOMIC DNA]</scope>
    <source>
        <strain evidence="6">Pach_M1</strain>
        <tissue evidence="6">Testis</tissue>
    </source>
</reference>
<dbReference type="Proteomes" id="UP000752171">
    <property type="component" value="Unassembled WGS sequence"/>
</dbReference>
<dbReference type="SUPFAM" id="SSF47986">
    <property type="entry name" value="DEATH domain"/>
    <property type="match status" value="2"/>
</dbReference>
<dbReference type="FunFam" id="1.10.533.10:FF:000016">
    <property type="entry name" value="CASP8 and FADD-like apoptosis regulator"/>
    <property type="match status" value="1"/>
</dbReference>
<dbReference type="OrthoDB" id="8816507at2759"/>
<feature type="domain" description="Caspase family p20" evidence="5">
    <location>
        <begin position="279"/>
        <end position="371"/>
    </location>
</feature>
<dbReference type="GO" id="GO:0005737">
    <property type="term" value="C:cytoplasm"/>
    <property type="evidence" value="ECO:0007669"/>
    <property type="project" value="UniProtKB-ARBA"/>
</dbReference>
<dbReference type="SMART" id="SM00115">
    <property type="entry name" value="CASc"/>
    <property type="match status" value="1"/>
</dbReference>
<evidence type="ECO:0000313" key="7">
    <source>
        <dbReference type="Proteomes" id="UP000752171"/>
    </source>
</evidence>
<keyword evidence="2" id="KW-0053">Apoptosis</keyword>
<dbReference type="InterPro" id="IPR011600">
    <property type="entry name" value="Pept_C14_caspase"/>
</dbReference>
<dbReference type="EMBL" id="JAICCE010000011">
    <property type="protein sequence ID" value="KAG9271806.1"/>
    <property type="molecule type" value="Genomic_DNA"/>
</dbReference>
<dbReference type="PROSITE" id="PS50168">
    <property type="entry name" value="DED"/>
    <property type="match status" value="2"/>
</dbReference>
<name>A0A8T2LQY7_ASTMX</name>
<dbReference type="InterPro" id="IPR015917">
    <property type="entry name" value="Pept_C14A"/>
</dbReference>
<dbReference type="GO" id="GO:0006508">
    <property type="term" value="P:proteolysis"/>
    <property type="evidence" value="ECO:0007669"/>
    <property type="project" value="InterPro"/>
</dbReference>